<evidence type="ECO:0000313" key="3">
    <source>
        <dbReference type="Proteomes" id="UP001396898"/>
    </source>
</evidence>
<comment type="caution">
    <text evidence="2">The sequence shown here is derived from an EMBL/GenBank/DDBJ whole genome shotgun (WGS) entry which is preliminary data.</text>
</comment>
<evidence type="ECO:0000313" key="2">
    <source>
        <dbReference type="EMBL" id="KAK8023306.1"/>
    </source>
</evidence>
<feature type="compositionally biased region" description="Pro residues" evidence="1">
    <location>
        <begin position="1"/>
        <end position="10"/>
    </location>
</feature>
<proteinExistence type="predicted"/>
<name>A0ABR1RZF4_9PEZI</name>
<sequence length="188" mass="21027">MASSPSPSPDPDLDPGRHTEPGDVRVILQPHVHETMGTLAAYLGFDHIANLKQCLFSPLVVMITRLLWPLVYDLSDSSYMDKIFAWFLEIGSDAQFRAHYARSADVVTTCLRDALANSNVKWEDDDDVARAIACLLVWASDVLSGPGTCRNAAPRCRVRMWALSWKEDRRPAGNSLRCWTPSTVWPAR</sequence>
<protein>
    <submittedName>
        <fullName evidence="2">Uncharacterized protein</fullName>
    </submittedName>
</protein>
<dbReference type="EMBL" id="JAQQWI010000008">
    <property type="protein sequence ID" value="KAK8023306.1"/>
    <property type="molecule type" value="Genomic_DNA"/>
</dbReference>
<dbReference type="Proteomes" id="UP001396898">
    <property type="component" value="Unassembled WGS sequence"/>
</dbReference>
<organism evidence="2 3">
    <name type="scientific">Apiospora marii</name>
    <dbReference type="NCBI Taxonomy" id="335849"/>
    <lineage>
        <taxon>Eukaryota</taxon>
        <taxon>Fungi</taxon>
        <taxon>Dikarya</taxon>
        <taxon>Ascomycota</taxon>
        <taxon>Pezizomycotina</taxon>
        <taxon>Sordariomycetes</taxon>
        <taxon>Xylariomycetidae</taxon>
        <taxon>Amphisphaeriales</taxon>
        <taxon>Apiosporaceae</taxon>
        <taxon>Apiospora</taxon>
    </lineage>
</organism>
<reference evidence="2 3" key="1">
    <citation type="submission" date="2023-01" db="EMBL/GenBank/DDBJ databases">
        <title>Analysis of 21 Apiospora genomes using comparative genomics revels a genus with tremendous synthesis potential of carbohydrate active enzymes and secondary metabolites.</title>
        <authorList>
            <person name="Sorensen T."/>
        </authorList>
    </citation>
    <scope>NUCLEOTIDE SEQUENCE [LARGE SCALE GENOMIC DNA]</scope>
    <source>
        <strain evidence="2 3">CBS 20057</strain>
    </source>
</reference>
<feature type="region of interest" description="Disordered" evidence="1">
    <location>
        <begin position="1"/>
        <end position="21"/>
    </location>
</feature>
<keyword evidence="3" id="KW-1185">Reference proteome</keyword>
<gene>
    <name evidence="2" type="ORF">PG991_006545</name>
</gene>
<evidence type="ECO:0000256" key="1">
    <source>
        <dbReference type="SAM" id="MobiDB-lite"/>
    </source>
</evidence>
<accession>A0ABR1RZF4</accession>